<dbReference type="CDD" id="cd00305">
    <property type="entry name" value="Cu-Zn_Superoxide_Dismutase"/>
    <property type="match status" value="1"/>
</dbReference>
<dbReference type="InterPro" id="IPR001424">
    <property type="entry name" value="SOD_Cu_Zn_dom"/>
</dbReference>
<organism evidence="3 4">
    <name type="scientific">Triticum turgidum subsp. durum</name>
    <name type="common">Durum wheat</name>
    <name type="synonym">Triticum durum</name>
    <dbReference type="NCBI Taxonomy" id="4567"/>
    <lineage>
        <taxon>Eukaryota</taxon>
        <taxon>Viridiplantae</taxon>
        <taxon>Streptophyta</taxon>
        <taxon>Embryophyta</taxon>
        <taxon>Tracheophyta</taxon>
        <taxon>Spermatophyta</taxon>
        <taxon>Magnoliopsida</taxon>
        <taxon>Liliopsida</taxon>
        <taxon>Poales</taxon>
        <taxon>Poaceae</taxon>
        <taxon>BOP clade</taxon>
        <taxon>Pooideae</taxon>
        <taxon>Triticodae</taxon>
        <taxon>Triticeae</taxon>
        <taxon>Triticinae</taxon>
        <taxon>Triticum</taxon>
    </lineage>
</organism>
<dbReference type="GO" id="GO:0006801">
    <property type="term" value="P:superoxide metabolic process"/>
    <property type="evidence" value="ECO:0007669"/>
    <property type="project" value="InterPro"/>
</dbReference>
<dbReference type="GO" id="GO:0005507">
    <property type="term" value="F:copper ion binding"/>
    <property type="evidence" value="ECO:0007669"/>
    <property type="project" value="InterPro"/>
</dbReference>
<dbReference type="PRINTS" id="PR00068">
    <property type="entry name" value="CUZNDISMTASE"/>
</dbReference>
<dbReference type="SUPFAM" id="SSF49329">
    <property type="entry name" value="Cu,Zn superoxide dismutase-like"/>
    <property type="match status" value="1"/>
</dbReference>
<name>A0A9R0VUN9_TRITD</name>
<dbReference type="PANTHER" id="PTHR10003">
    <property type="entry name" value="SUPEROXIDE DISMUTASE CU-ZN -RELATED"/>
    <property type="match status" value="1"/>
</dbReference>
<keyword evidence="1" id="KW-0186">Copper</keyword>
<accession>A0A9R0VUN9</accession>
<dbReference type="Gramene" id="TRITD4Av1G023760.4">
    <property type="protein sequence ID" value="TRITD4Av1G023760.4"/>
    <property type="gene ID" value="TRITD4Av1G023760"/>
</dbReference>
<feature type="domain" description="Superoxide dismutase copper/zinc binding" evidence="2">
    <location>
        <begin position="36"/>
        <end position="122"/>
    </location>
</feature>
<evidence type="ECO:0000259" key="2">
    <source>
        <dbReference type="Pfam" id="PF00080"/>
    </source>
</evidence>
<dbReference type="Proteomes" id="UP000324705">
    <property type="component" value="Chromosome 4A"/>
</dbReference>
<gene>
    <name evidence="3" type="ORF">TRITD_4Av1G023760</name>
</gene>
<sequence>MVSSVELSVPSSYHMGLLTTALLRIVCWCLTNRWDGPHFNPHNKSHGAPVDDERHVGDLGNIQANKDGVAEIFIKDLQISLRGPHSILGRAVVVHADSDDLGKGGHELSKSTGNAGARIGCGKWQTLYLFSTLSKCTHKVLLSVNDSLTP</sequence>
<dbReference type="AlphaFoldDB" id="A0A9R0VUN9"/>
<protein>
    <recommendedName>
        <fullName evidence="2">Superoxide dismutase copper/zinc binding domain-containing protein</fullName>
    </recommendedName>
</protein>
<keyword evidence="4" id="KW-1185">Reference proteome</keyword>
<dbReference type="Pfam" id="PF00080">
    <property type="entry name" value="Sod_Cu"/>
    <property type="match status" value="1"/>
</dbReference>
<reference evidence="3 4" key="1">
    <citation type="submission" date="2017-09" db="EMBL/GenBank/DDBJ databases">
        <authorList>
            <consortium name="International Durum Wheat Genome Sequencing Consortium (IDWGSC)"/>
            <person name="Milanesi L."/>
        </authorList>
    </citation>
    <scope>NUCLEOTIDE SEQUENCE [LARGE SCALE GENOMIC DNA]</scope>
    <source>
        <strain evidence="4">cv. Svevo</strain>
    </source>
</reference>
<proteinExistence type="predicted"/>
<evidence type="ECO:0000313" key="3">
    <source>
        <dbReference type="EMBL" id="VAH88260.1"/>
    </source>
</evidence>
<evidence type="ECO:0000256" key="1">
    <source>
        <dbReference type="ARBA" id="ARBA00023008"/>
    </source>
</evidence>
<dbReference type="InterPro" id="IPR036423">
    <property type="entry name" value="SOD-like_Cu/Zn_dom_sf"/>
</dbReference>
<dbReference type="InterPro" id="IPR024134">
    <property type="entry name" value="SOD_Cu/Zn_/chaperone"/>
</dbReference>
<dbReference type="EMBL" id="LT934117">
    <property type="protein sequence ID" value="VAH88260.1"/>
    <property type="molecule type" value="Genomic_DNA"/>
</dbReference>
<evidence type="ECO:0000313" key="4">
    <source>
        <dbReference type="Proteomes" id="UP000324705"/>
    </source>
</evidence>
<dbReference type="Gene3D" id="2.60.40.200">
    <property type="entry name" value="Superoxide dismutase, copper/zinc binding domain"/>
    <property type="match status" value="1"/>
</dbReference>